<dbReference type="AlphaFoldDB" id="A0A9X2UN05"/>
<keyword evidence="5 6" id="KW-0233">DNA recombination</keyword>
<evidence type="ECO:0000313" key="8">
    <source>
        <dbReference type="Proteomes" id="UP001155040"/>
    </source>
</evidence>
<evidence type="ECO:0000256" key="4">
    <source>
        <dbReference type="ARBA" id="ARBA00023125"/>
    </source>
</evidence>
<dbReference type="PANTHER" id="PTHR33217:SF7">
    <property type="entry name" value="TRANSPOSASE FOR INSERTION SEQUENCE ELEMENT IS1081"/>
    <property type="match status" value="1"/>
</dbReference>
<evidence type="ECO:0000256" key="2">
    <source>
        <dbReference type="ARBA" id="ARBA00010961"/>
    </source>
</evidence>
<keyword evidence="3 6" id="KW-0815">Transposition</keyword>
<dbReference type="GO" id="GO:0003677">
    <property type="term" value="F:DNA binding"/>
    <property type="evidence" value="ECO:0007669"/>
    <property type="project" value="UniProtKB-UniRule"/>
</dbReference>
<comment type="caution">
    <text evidence="7">The sequence shown here is derived from an EMBL/GenBank/DDBJ whole genome shotgun (WGS) entry which is preliminary data.</text>
</comment>
<evidence type="ECO:0000313" key="7">
    <source>
        <dbReference type="EMBL" id="MCS4037876.1"/>
    </source>
</evidence>
<comment type="similarity">
    <text evidence="2 6">Belongs to the transposase mutator family.</text>
</comment>
<organism evidence="7 8">
    <name type="scientific">Salinibacter ruber</name>
    <dbReference type="NCBI Taxonomy" id="146919"/>
    <lineage>
        <taxon>Bacteria</taxon>
        <taxon>Pseudomonadati</taxon>
        <taxon>Rhodothermota</taxon>
        <taxon>Rhodothermia</taxon>
        <taxon>Rhodothermales</taxon>
        <taxon>Salinibacteraceae</taxon>
        <taxon>Salinibacter</taxon>
    </lineage>
</organism>
<keyword evidence="4 6" id="KW-0238">DNA-binding</keyword>
<dbReference type="EMBL" id="JANUBF010000028">
    <property type="protein sequence ID" value="MCS4037876.1"/>
    <property type="molecule type" value="Genomic_DNA"/>
</dbReference>
<evidence type="ECO:0000256" key="1">
    <source>
        <dbReference type="ARBA" id="ARBA00002190"/>
    </source>
</evidence>
<evidence type="ECO:0000256" key="3">
    <source>
        <dbReference type="ARBA" id="ARBA00022578"/>
    </source>
</evidence>
<dbReference type="Pfam" id="PF00872">
    <property type="entry name" value="Transposase_mut"/>
    <property type="match status" value="1"/>
</dbReference>
<dbReference type="PANTHER" id="PTHR33217">
    <property type="entry name" value="TRANSPOSASE FOR INSERTION SEQUENCE ELEMENT IS1081"/>
    <property type="match status" value="1"/>
</dbReference>
<evidence type="ECO:0000256" key="5">
    <source>
        <dbReference type="ARBA" id="ARBA00023172"/>
    </source>
</evidence>
<dbReference type="GO" id="GO:0006313">
    <property type="term" value="P:DNA transposition"/>
    <property type="evidence" value="ECO:0007669"/>
    <property type="project" value="UniProtKB-UniRule"/>
</dbReference>
<dbReference type="GO" id="GO:0004803">
    <property type="term" value="F:transposase activity"/>
    <property type="evidence" value="ECO:0007669"/>
    <property type="project" value="UniProtKB-UniRule"/>
</dbReference>
<comment type="function">
    <text evidence="1 6">Required for the transposition of the insertion element.</text>
</comment>
<name>A0A9X2UN05_9BACT</name>
<keyword evidence="6" id="KW-0814">Transposable element</keyword>
<protein>
    <recommendedName>
        <fullName evidence="6">Mutator family transposase</fullName>
    </recommendedName>
</protein>
<gene>
    <name evidence="7" type="ORF">GGQ01_002965</name>
</gene>
<dbReference type="Proteomes" id="UP001155040">
    <property type="component" value="Unassembled WGS sequence"/>
</dbReference>
<proteinExistence type="inferred from homology"/>
<evidence type="ECO:0000256" key="6">
    <source>
        <dbReference type="RuleBase" id="RU365089"/>
    </source>
</evidence>
<reference evidence="7" key="1">
    <citation type="submission" date="2022-08" db="EMBL/GenBank/DDBJ databases">
        <title>Genomic Encyclopedia of Type Strains, Phase V (KMG-V): Genome sequencing to study the core and pangenomes of soil and plant-associated prokaryotes.</title>
        <authorList>
            <person name="Whitman W."/>
        </authorList>
    </citation>
    <scope>NUCLEOTIDE SEQUENCE</scope>
    <source>
        <strain evidence="7">SP3012</strain>
    </source>
</reference>
<sequence length="161" mass="17749">MATIEIEIDEQKIHQLLQGDRGMAVLLEPILNQILQAEMTEHLKAEPGEETDARRGYRNGTYERKLTTRVGTIELEVPRDREGTFFGGPVSALSAEREGARLDVDAAGGPTRELAPVESRRSPLSFAAESSRSGRPLALARILRSRFRLGPNGALTRSIRS</sequence>
<accession>A0A9X2UN05</accession>
<dbReference type="InterPro" id="IPR001207">
    <property type="entry name" value="Transposase_mutator"/>
</dbReference>